<accession>A0ABU9TS62</accession>
<organism evidence="1 2">
    <name type="scientific">Neptuniibacter pectenicola</name>
    <dbReference type="NCBI Taxonomy" id="1806669"/>
    <lineage>
        <taxon>Bacteria</taxon>
        <taxon>Pseudomonadati</taxon>
        <taxon>Pseudomonadota</taxon>
        <taxon>Gammaproteobacteria</taxon>
        <taxon>Oceanospirillales</taxon>
        <taxon>Oceanospirillaceae</taxon>
        <taxon>Neptuniibacter</taxon>
    </lineage>
</organism>
<protein>
    <recommendedName>
        <fullName evidence="3">Ribbon-helix-helix protein CopG domain-containing protein</fullName>
    </recommendedName>
</protein>
<dbReference type="EMBL" id="JBBMRA010000007">
    <property type="protein sequence ID" value="MEM5536571.1"/>
    <property type="molecule type" value="Genomic_DNA"/>
</dbReference>
<comment type="caution">
    <text evidence="1">The sequence shown here is derived from an EMBL/GenBank/DDBJ whole genome shotgun (WGS) entry which is preliminary data.</text>
</comment>
<gene>
    <name evidence="1" type="ORF">WNY58_09225</name>
</gene>
<dbReference type="RefSeq" id="WP_342854373.1">
    <property type="nucleotide sequence ID" value="NZ_JBBMRA010000007.1"/>
</dbReference>
<reference evidence="1 2" key="1">
    <citation type="submission" date="2024-03" db="EMBL/GenBank/DDBJ databases">
        <title>Community enrichment and isolation of bacterial strains for fucoidan degradation.</title>
        <authorList>
            <person name="Sichert A."/>
        </authorList>
    </citation>
    <scope>NUCLEOTIDE SEQUENCE [LARGE SCALE GENOMIC DNA]</scope>
    <source>
        <strain evidence="1 2">AS76</strain>
    </source>
</reference>
<sequence>MKLQTLSQLEKSVGGRPKVAEPKVRMSFYLTRTESERLRSLSDDEARPLSQQVRQIIREYLSAHHATD</sequence>
<evidence type="ECO:0000313" key="1">
    <source>
        <dbReference type="EMBL" id="MEM5536571.1"/>
    </source>
</evidence>
<dbReference type="Proteomes" id="UP001449225">
    <property type="component" value="Unassembled WGS sequence"/>
</dbReference>
<name>A0ABU9TS62_9GAMM</name>
<proteinExistence type="predicted"/>
<keyword evidence="2" id="KW-1185">Reference proteome</keyword>
<evidence type="ECO:0008006" key="3">
    <source>
        <dbReference type="Google" id="ProtNLM"/>
    </source>
</evidence>
<evidence type="ECO:0000313" key="2">
    <source>
        <dbReference type="Proteomes" id="UP001449225"/>
    </source>
</evidence>